<dbReference type="PANTHER" id="PTHR12879">
    <property type="entry name" value="SPHINGOLIPID DELTA 4 DESATURASE/C-4 HYDROXYLASE PROTEIN DES2"/>
    <property type="match status" value="1"/>
</dbReference>
<dbReference type="InterPro" id="IPR005804">
    <property type="entry name" value="FA_desaturase_dom"/>
</dbReference>
<evidence type="ECO:0000259" key="3">
    <source>
        <dbReference type="Pfam" id="PF00487"/>
    </source>
</evidence>
<dbReference type="GO" id="GO:0042284">
    <property type="term" value="F:sphingolipid delta-4 desaturase activity"/>
    <property type="evidence" value="ECO:0007669"/>
    <property type="project" value="TreeGrafter"/>
</dbReference>
<evidence type="ECO:0000313" key="4">
    <source>
        <dbReference type="EMBL" id="EDM74617.1"/>
    </source>
</evidence>
<feature type="region of interest" description="Disordered" evidence="1">
    <location>
        <begin position="1"/>
        <end position="20"/>
    </location>
</feature>
<feature type="domain" description="Fatty acid desaturase" evidence="3">
    <location>
        <begin position="61"/>
        <end position="301"/>
    </location>
</feature>
<dbReference type="Proteomes" id="UP000005801">
    <property type="component" value="Unassembled WGS sequence"/>
</dbReference>
<dbReference type="AlphaFoldDB" id="A6GHN7"/>
<dbReference type="Pfam" id="PF00487">
    <property type="entry name" value="FA_desaturase"/>
    <property type="match status" value="1"/>
</dbReference>
<sequence length="328" mass="37070">MSDPDQAHAHPHDTVGGVPDRLPAADVRALSQLEPRRALSALAVEWLAIAVAVAAALWLAHPAVYAVAIVFIGARQHALTVLGHDASHYRFLPSKTWNDAIGNLFMQWPLFISVAGFRKFHGDHHKYFGLEGDGNRTLWRTHDEDGAPTREWTYPKTRAQLAVKLLRHSVGLTGLRWVLRGLLSVFFLKNESIQAKVLRVSYYAAIAAALTWLDAWLSFALLWVLPLCTWHITIQYMRLIAEHSAVSSEDPAYQGTRTTIPTRFEALLILPRNIGYHLEHHWYPSVPFYRLPDLHARLLREPRFAANADISTSILRSLVHVTRRETPS</sequence>
<dbReference type="STRING" id="391625.PPSIR1_31178"/>
<organism evidence="4 5">
    <name type="scientific">Plesiocystis pacifica SIR-1</name>
    <dbReference type="NCBI Taxonomy" id="391625"/>
    <lineage>
        <taxon>Bacteria</taxon>
        <taxon>Pseudomonadati</taxon>
        <taxon>Myxococcota</taxon>
        <taxon>Polyangia</taxon>
        <taxon>Nannocystales</taxon>
        <taxon>Nannocystaceae</taxon>
        <taxon>Plesiocystis</taxon>
    </lineage>
</organism>
<feature type="compositionally biased region" description="Basic and acidic residues" evidence="1">
    <location>
        <begin position="1"/>
        <end position="13"/>
    </location>
</feature>
<accession>A6GHN7</accession>
<dbReference type="GO" id="GO:0046513">
    <property type="term" value="P:ceramide biosynthetic process"/>
    <property type="evidence" value="ECO:0007669"/>
    <property type="project" value="TreeGrafter"/>
</dbReference>
<name>A6GHN7_9BACT</name>
<evidence type="ECO:0000313" key="5">
    <source>
        <dbReference type="Proteomes" id="UP000005801"/>
    </source>
</evidence>
<evidence type="ECO:0000256" key="1">
    <source>
        <dbReference type="SAM" id="MobiDB-lite"/>
    </source>
</evidence>
<feature type="transmembrane region" description="Helical" evidence="2">
    <location>
        <begin position="200"/>
        <end position="228"/>
    </location>
</feature>
<gene>
    <name evidence="4" type="ORF">PPSIR1_31178</name>
</gene>
<keyword evidence="2" id="KW-1133">Transmembrane helix</keyword>
<evidence type="ECO:0000256" key="2">
    <source>
        <dbReference type="SAM" id="Phobius"/>
    </source>
</evidence>
<comment type="caution">
    <text evidence="4">The sequence shown here is derived from an EMBL/GenBank/DDBJ whole genome shotgun (WGS) entry which is preliminary data.</text>
</comment>
<dbReference type="eggNOG" id="COG3239">
    <property type="taxonomic scope" value="Bacteria"/>
</dbReference>
<dbReference type="OrthoDB" id="9800167at2"/>
<protein>
    <submittedName>
        <fullName evidence="4">Fatty acid desaturase family protein</fullName>
    </submittedName>
</protein>
<dbReference type="GO" id="GO:0016020">
    <property type="term" value="C:membrane"/>
    <property type="evidence" value="ECO:0007669"/>
    <property type="project" value="GOC"/>
</dbReference>
<reference evidence="4 5" key="1">
    <citation type="submission" date="2007-06" db="EMBL/GenBank/DDBJ databases">
        <authorList>
            <person name="Shimkets L."/>
            <person name="Ferriera S."/>
            <person name="Johnson J."/>
            <person name="Kravitz S."/>
            <person name="Beeson K."/>
            <person name="Sutton G."/>
            <person name="Rogers Y.-H."/>
            <person name="Friedman R."/>
            <person name="Frazier M."/>
            <person name="Venter J.C."/>
        </authorList>
    </citation>
    <scope>NUCLEOTIDE SEQUENCE [LARGE SCALE GENOMIC DNA]</scope>
    <source>
        <strain evidence="4 5">SIR-1</strain>
    </source>
</reference>
<dbReference type="RefSeq" id="WP_006976224.1">
    <property type="nucleotide sequence ID" value="NZ_ABCS01000122.1"/>
</dbReference>
<dbReference type="EMBL" id="ABCS01000122">
    <property type="protein sequence ID" value="EDM74617.1"/>
    <property type="molecule type" value="Genomic_DNA"/>
</dbReference>
<dbReference type="CDD" id="cd03510">
    <property type="entry name" value="Rhizobitoxine-FADS-like"/>
    <property type="match status" value="1"/>
</dbReference>
<proteinExistence type="predicted"/>
<keyword evidence="2" id="KW-0812">Transmembrane</keyword>
<keyword evidence="5" id="KW-1185">Reference proteome</keyword>
<keyword evidence="2" id="KW-0472">Membrane</keyword>
<dbReference type="PANTHER" id="PTHR12879:SF8">
    <property type="entry name" value="SPHINGOLIPID DELTA(4)-DESATURASE DES1"/>
    <property type="match status" value="1"/>
</dbReference>